<dbReference type="InterPro" id="IPR008969">
    <property type="entry name" value="CarboxyPept-like_regulatory"/>
</dbReference>
<dbReference type="GO" id="GO:0009279">
    <property type="term" value="C:cell outer membrane"/>
    <property type="evidence" value="ECO:0007669"/>
    <property type="project" value="UniProtKB-SubCell"/>
</dbReference>
<evidence type="ECO:0000259" key="12">
    <source>
        <dbReference type="Pfam" id="PF07715"/>
    </source>
</evidence>
<evidence type="ECO:0000256" key="10">
    <source>
        <dbReference type="SAM" id="MobiDB-lite"/>
    </source>
</evidence>
<dbReference type="InterPro" id="IPR000531">
    <property type="entry name" value="Beta-barrel_TonB"/>
</dbReference>
<dbReference type="InterPro" id="IPR023997">
    <property type="entry name" value="TonB-dep_OMP_SusC/RagA_CS"/>
</dbReference>
<evidence type="ECO:0000256" key="2">
    <source>
        <dbReference type="ARBA" id="ARBA00022448"/>
    </source>
</evidence>
<dbReference type="InterPro" id="IPR012910">
    <property type="entry name" value="Plug_dom"/>
</dbReference>
<dbReference type="InterPro" id="IPR037066">
    <property type="entry name" value="Plug_dom_sf"/>
</dbReference>
<evidence type="ECO:0000256" key="3">
    <source>
        <dbReference type="ARBA" id="ARBA00022452"/>
    </source>
</evidence>
<dbReference type="NCBIfam" id="TIGR04057">
    <property type="entry name" value="SusC_RagA_signa"/>
    <property type="match status" value="1"/>
</dbReference>
<evidence type="ECO:0000256" key="4">
    <source>
        <dbReference type="ARBA" id="ARBA00022692"/>
    </source>
</evidence>
<comment type="similarity">
    <text evidence="8 9">Belongs to the TonB-dependent receptor family.</text>
</comment>
<keyword evidence="14" id="KW-1185">Reference proteome</keyword>
<dbReference type="EMBL" id="QCXX01000002">
    <property type="protein sequence ID" value="PUV24797.1"/>
    <property type="molecule type" value="Genomic_DNA"/>
</dbReference>
<comment type="caution">
    <text evidence="13">The sequence shown here is derived from an EMBL/GenBank/DDBJ whole genome shotgun (WGS) entry which is preliminary data.</text>
</comment>
<feature type="domain" description="TonB-dependent receptor plug" evidence="12">
    <location>
        <begin position="140"/>
        <end position="244"/>
    </location>
</feature>
<evidence type="ECO:0000256" key="7">
    <source>
        <dbReference type="ARBA" id="ARBA00023237"/>
    </source>
</evidence>
<dbReference type="InterPro" id="IPR039426">
    <property type="entry name" value="TonB-dep_rcpt-like"/>
</dbReference>
<keyword evidence="4 8" id="KW-0812">Transmembrane</keyword>
<evidence type="ECO:0000256" key="9">
    <source>
        <dbReference type="RuleBase" id="RU003357"/>
    </source>
</evidence>
<keyword evidence="3 8" id="KW-1134">Transmembrane beta strand</keyword>
<dbReference type="Pfam" id="PF07715">
    <property type="entry name" value="Plug"/>
    <property type="match status" value="1"/>
</dbReference>
<accession>A0A363NVL5</accession>
<dbReference type="AlphaFoldDB" id="A0A363NVL5"/>
<reference evidence="13 14" key="1">
    <citation type="submission" date="2018-04" db="EMBL/GenBank/DDBJ databases">
        <title>Sphingobacterium sp. M46 Genome.</title>
        <authorList>
            <person name="Cheng J."/>
            <person name="Li Y."/>
        </authorList>
    </citation>
    <scope>NUCLEOTIDE SEQUENCE [LARGE SCALE GENOMIC DNA]</scope>
    <source>
        <strain evidence="13 14">M46</strain>
    </source>
</reference>
<dbReference type="Gene3D" id="2.40.170.20">
    <property type="entry name" value="TonB-dependent receptor, beta-barrel domain"/>
    <property type="match status" value="1"/>
</dbReference>
<dbReference type="SUPFAM" id="SSF56935">
    <property type="entry name" value="Porins"/>
    <property type="match status" value="1"/>
</dbReference>
<gene>
    <name evidence="13" type="ORF">DCO56_07465</name>
</gene>
<dbReference type="RefSeq" id="WP_108633133.1">
    <property type="nucleotide sequence ID" value="NZ_QCXX01000002.1"/>
</dbReference>
<sequence length="1033" mass="113956">MKSKLFGRGPCALIPYASMAIFLSPGLSLGITKSQDRSTHLQINQEELEIRGKVVNKDNSPLQGVSISVKGIPDRSTQTNDKGEFMIKVPAHATLTFSSIGYAGQEIKLGANQKTVQLTLQSNESLMDEVVVVGYGTQRKSDLTGSVSSINANQINAFPLAGTAQALQGRAPGVSVTSTNGEPGKAPRVRIRGGSSINASSDPLYVVDGFPGSSAPAPEDVESIEVLKDASATAIYGSRGANGVIMITTKKGRSGKPVIELNNSFASQKVGKRLSLLNASEFAAYINDTYTNAGNNNLPFKDPKSLGEGTDWQDLIFRNGNQLNNQVSVSGGSDNIKYYTSVSHFGQKGTVINSDFRRLSGTSNLEMKVSDRIKIGTRLLFNRNKLNGVRTQEGSSGTTGAGVISAALRFEPTQGVYDEEGKYTLKQFGDPHDNPVAAAMERKNEVITDLFQGNGFVELGILKNLIFRSTFGVQVSNQRTGNYVSKELVEGRNFGGVGSIAAHKNTNLINENFLTYTQTFHEDHNLNAMAGYSYQSSRNETWQANNRNFISDSFSYWNLGAGSNYQNASSNLEDWVMSSFYGRLNYNYKNRYFITATGRYDGSSKFGDNNKWAFFPSGALAWNVSQEPFMKSIDWLSNLKLRTSYGETGNSEIGSYQSLARFSPTLTTMGGSPVNAVRPTNVANPNLTWETTKQTDAGLDIGILKSRINLSVDYYYKKTINLLYQVPLPLYSGFTTALQNVGSVQNKGWEFGLQTTNLNGAFGWKTDFNISFNRNKILQLPGGEIRYNTIPGHMLSTDSQLLREGEVLGAFFGWVTDGIYQQGDDFSAQPNKKPGDIRYKDLFGRDKNNQLTAGANGVVNADDRTIIGDPNPDFTFGFNNDFKYKNFDLNIFMQGSYGNDMLNITRMELDWMAGKGNATKDALRRWTPENTNTDVPRASSTNNPEVSSRWVEDGSYLRLKNLALGYNFSEKSLEKIHLKYLRIYVSAQNIWTWTNYTGFDPEVSYQDSNRNVGLDYMGYPNIKSYTLGLNLRF</sequence>
<feature type="compositionally biased region" description="Polar residues" evidence="10">
    <location>
        <begin position="928"/>
        <end position="946"/>
    </location>
</feature>
<dbReference type="InterPro" id="IPR036942">
    <property type="entry name" value="Beta-barrel_TonB_sf"/>
</dbReference>
<comment type="subcellular location">
    <subcellularLocation>
        <location evidence="1 8">Cell outer membrane</location>
        <topology evidence="1 8">Multi-pass membrane protein</topology>
    </subcellularLocation>
</comment>
<proteinExistence type="inferred from homology"/>
<keyword evidence="5 9" id="KW-0798">TonB box</keyword>
<dbReference type="SUPFAM" id="SSF49464">
    <property type="entry name" value="Carboxypeptidase regulatory domain-like"/>
    <property type="match status" value="1"/>
</dbReference>
<evidence type="ECO:0000256" key="6">
    <source>
        <dbReference type="ARBA" id="ARBA00023136"/>
    </source>
</evidence>
<evidence type="ECO:0000313" key="14">
    <source>
        <dbReference type="Proteomes" id="UP000250831"/>
    </source>
</evidence>
<dbReference type="PROSITE" id="PS52016">
    <property type="entry name" value="TONB_DEPENDENT_REC_3"/>
    <property type="match status" value="1"/>
</dbReference>
<dbReference type="Gene3D" id="2.60.40.1120">
    <property type="entry name" value="Carboxypeptidase-like, regulatory domain"/>
    <property type="match status" value="1"/>
</dbReference>
<keyword evidence="6 8" id="KW-0472">Membrane</keyword>
<evidence type="ECO:0000256" key="5">
    <source>
        <dbReference type="ARBA" id="ARBA00023077"/>
    </source>
</evidence>
<name>A0A363NVL5_9SPHI</name>
<protein>
    <submittedName>
        <fullName evidence="13">SusC/RagA family protein</fullName>
    </submittedName>
</protein>
<dbReference type="Proteomes" id="UP000250831">
    <property type="component" value="Unassembled WGS sequence"/>
</dbReference>
<evidence type="ECO:0000256" key="1">
    <source>
        <dbReference type="ARBA" id="ARBA00004571"/>
    </source>
</evidence>
<organism evidence="13 14">
    <name type="scientific">Sphingobacterium athyrii</name>
    <dbReference type="NCBI Taxonomy" id="2152717"/>
    <lineage>
        <taxon>Bacteria</taxon>
        <taxon>Pseudomonadati</taxon>
        <taxon>Bacteroidota</taxon>
        <taxon>Sphingobacteriia</taxon>
        <taxon>Sphingobacteriales</taxon>
        <taxon>Sphingobacteriaceae</taxon>
        <taxon>Sphingobacterium</taxon>
    </lineage>
</organism>
<dbReference type="FunFam" id="2.170.130.10:FF:000008">
    <property type="entry name" value="SusC/RagA family TonB-linked outer membrane protein"/>
    <property type="match status" value="1"/>
</dbReference>
<dbReference type="Gene3D" id="2.170.130.10">
    <property type="entry name" value="TonB-dependent receptor, plug domain"/>
    <property type="match status" value="1"/>
</dbReference>
<keyword evidence="7 8" id="KW-0998">Cell outer membrane</keyword>
<dbReference type="NCBIfam" id="TIGR04056">
    <property type="entry name" value="OMP_RagA_SusC"/>
    <property type="match status" value="1"/>
</dbReference>
<evidence type="ECO:0000313" key="13">
    <source>
        <dbReference type="EMBL" id="PUV24797.1"/>
    </source>
</evidence>
<dbReference type="OrthoDB" id="9768177at2"/>
<dbReference type="Pfam" id="PF00593">
    <property type="entry name" value="TonB_dep_Rec_b-barrel"/>
    <property type="match status" value="1"/>
</dbReference>
<dbReference type="Pfam" id="PF13715">
    <property type="entry name" value="CarbopepD_reg_2"/>
    <property type="match status" value="1"/>
</dbReference>
<evidence type="ECO:0000259" key="11">
    <source>
        <dbReference type="Pfam" id="PF00593"/>
    </source>
</evidence>
<dbReference type="InterPro" id="IPR023996">
    <property type="entry name" value="TonB-dep_OMP_SusC/RagA"/>
</dbReference>
<feature type="region of interest" description="Disordered" evidence="10">
    <location>
        <begin position="927"/>
        <end position="946"/>
    </location>
</feature>
<keyword evidence="2 8" id="KW-0813">Transport</keyword>
<feature type="domain" description="TonB-dependent receptor-like beta-barrel" evidence="11">
    <location>
        <begin position="476"/>
        <end position="878"/>
    </location>
</feature>
<evidence type="ECO:0000256" key="8">
    <source>
        <dbReference type="PROSITE-ProRule" id="PRU01360"/>
    </source>
</evidence>